<gene>
    <name evidence="1" type="ORF">AVDCRST_MAG40-995</name>
</gene>
<evidence type="ECO:0000313" key="1">
    <source>
        <dbReference type="EMBL" id="CAA9311437.1"/>
    </source>
</evidence>
<dbReference type="EMBL" id="CADCTX010000290">
    <property type="protein sequence ID" value="CAA9311437.1"/>
    <property type="molecule type" value="Genomic_DNA"/>
</dbReference>
<reference evidence="1" key="1">
    <citation type="submission" date="2020-02" db="EMBL/GenBank/DDBJ databases">
        <authorList>
            <person name="Meier V. D."/>
        </authorList>
    </citation>
    <scope>NUCLEOTIDE SEQUENCE</scope>
    <source>
        <strain evidence="1">AVDCRST_MAG40</strain>
    </source>
</reference>
<sequence length="51" mass="5737">ATARAAPRRRDAREHVDVVAGSLVGEHYGGVALHRRQLRTLHRRAAERRAL</sequence>
<protein>
    <submittedName>
        <fullName evidence="1">Uncharacterized protein</fullName>
    </submittedName>
</protein>
<organism evidence="1">
    <name type="scientific">uncultured Gemmatimonadaceae bacterium</name>
    <dbReference type="NCBI Taxonomy" id="246130"/>
    <lineage>
        <taxon>Bacteria</taxon>
        <taxon>Pseudomonadati</taxon>
        <taxon>Gemmatimonadota</taxon>
        <taxon>Gemmatimonadia</taxon>
        <taxon>Gemmatimonadales</taxon>
        <taxon>Gemmatimonadaceae</taxon>
        <taxon>environmental samples</taxon>
    </lineage>
</organism>
<feature type="non-terminal residue" evidence="1">
    <location>
        <position position="51"/>
    </location>
</feature>
<accession>A0A6J4KQ26</accession>
<dbReference type="AlphaFoldDB" id="A0A6J4KQ26"/>
<feature type="non-terminal residue" evidence="1">
    <location>
        <position position="1"/>
    </location>
</feature>
<proteinExistence type="predicted"/>
<name>A0A6J4KQ26_9BACT</name>